<evidence type="ECO:0000313" key="2">
    <source>
        <dbReference type="Proteomes" id="UP000318296"/>
    </source>
</evidence>
<accession>A0A554LCW3</accession>
<organism evidence="1 2">
    <name type="scientific">Candidatus Berkelbacteria bacterium Licking1014_96</name>
    <dbReference type="NCBI Taxonomy" id="2017149"/>
    <lineage>
        <taxon>Bacteria</taxon>
        <taxon>Candidatus Berkelbacteria</taxon>
    </lineage>
</organism>
<evidence type="ECO:0000313" key="1">
    <source>
        <dbReference type="EMBL" id="TSC90731.1"/>
    </source>
</evidence>
<dbReference type="AlphaFoldDB" id="A0A554LCW3"/>
<dbReference type="Proteomes" id="UP000318296">
    <property type="component" value="Unassembled WGS sequence"/>
</dbReference>
<sequence>MGSKAALVMGVEAFTVIDLIRKAATHKGLKLQEDVSEAYSEPIRVYELCDRLLALLAEQGIKRQARPDCQEKIFTLVDENPQEKVEGWEPSNGWNFQLLEGDEYRFDLRVSLSVGFSINIEERGVVFWPRAHGSFASAADLLPNFRMFKTLAESDEDAPVVVKELAVSDGNIVITWTDLGLGGIRKLSHLFTEFVHGNETIAQLGRNGEIFDPIPEPRHQQPADELFITEPAQPRIFQAWRTQLDEYRARLTV</sequence>
<protein>
    <submittedName>
        <fullName evidence="1">Uncharacterized protein</fullName>
    </submittedName>
</protein>
<comment type="caution">
    <text evidence="1">The sequence shown here is derived from an EMBL/GenBank/DDBJ whole genome shotgun (WGS) entry which is preliminary data.</text>
</comment>
<dbReference type="EMBL" id="VMGH01000064">
    <property type="protein sequence ID" value="TSC90731.1"/>
    <property type="molecule type" value="Genomic_DNA"/>
</dbReference>
<reference evidence="1 2" key="1">
    <citation type="submission" date="2017-07" db="EMBL/GenBank/DDBJ databases">
        <title>Mechanisms for carbon and nitrogen cycling indicate functional differentiation within the Candidate Phyla Radiation.</title>
        <authorList>
            <person name="Danczak R.E."/>
            <person name="Johnston M.D."/>
            <person name="Kenah C."/>
            <person name="Slattery M."/>
            <person name="Wrighton K.C."/>
            <person name="Wilkins M.J."/>
        </authorList>
    </citation>
    <scope>NUCLEOTIDE SEQUENCE [LARGE SCALE GENOMIC DNA]</scope>
    <source>
        <strain evidence="1">Licking1014_96</strain>
    </source>
</reference>
<gene>
    <name evidence="1" type="ORF">CEN92_408</name>
</gene>
<name>A0A554LCW3_9BACT</name>
<proteinExistence type="predicted"/>